<evidence type="ECO:0008006" key="9">
    <source>
        <dbReference type="Google" id="ProtNLM"/>
    </source>
</evidence>
<evidence type="ECO:0000256" key="1">
    <source>
        <dbReference type="ARBA" id="ARBA00004141"/>
    </source>
</evidence>
<feature type="compositionally biased region" description="Low complexity" evidence="5">
    <location>
        <begin position="36"/>
        <end position="51"/>
    </location>
</feature>
<gene>
    <name evidence="7" type="ORF">RS83_03529</name>
</gene>
<feature type="compositionally biased region" description="Pro residues" evidence="5">
    <location>
        <begin position="17"/>
        <end position="35"/>
    </location>
</feature>
<evidence type="ECO:0000256" key="6">
    <source>
        <dbReference type="SAM" id="Phobius"/>
    </source>
</evidence>
<comment type="caution">
    <text evidence="7">The sequence shown here is derived from an EMBL/GenBank/DDBJ whole genome shotgun (WGS) entry which is preliminary data.</text>
</comment>
<dbReference type="Proteomes" id="UP000033640">
    <property type="component" value="Unassembled WGS sequence"/>
</dbReference>
<reference evidence="7 8" key="1">
    <citation type="submission" date="2015-02" db="EMBL/GenBank/DDBJ databases">
        <title>Draft genome sequences of ten Microbacterium spp. with emphasis on heavy metal contaminated environments.</title>
        <authorList>
            <person name="Corretto E."/>
        </authorList>
    </citation>
    <scope>NUCLEOTIDE SEQUENCE [LARGE SCALE GENOMIC DNA]</scope>
    <source>
        <strain evidence="7 8">BEL4b</strain>
    </source>
</reference>
<dbReference type="OrthoDB" id="3747410at2"/>
<name>A0A0F0LA61_9MICO</name>
<dbReference type="RefSeq" id="WP_156153245.1">
    <property type="nucleotide sequence ID" value="NZ_JYIW01000026.1"/>
</dbReference>
<evidence type="ECO:0000256" key="3">
    <source>
        <dbReference type="ARBA" id="ARBA00022989"/>
    </source>
</evidence>
<evidence type="ECO:0000313" key="8">
    <source>
        <dbReference type="Proteomes" id="UP000033640"/>
    </source>
</evidence>
<dbReference type="PATRIC" id="fig|82380.11.peg.3556"/>
<feature type="transmembrane region" description="Helical" evidence="6">
    <location>
        <begin position="84"/>
        <end position="111"/>
    </location>
</feature>
<proteinExistence type="predicted"/>
<comment type="subcellular location">
    <subcellularLocation>
        <location evidence="1">Membrane</location>
        <topology evidence="1">Multi-pass membrane protein</topology>
    </subcellularLocation>
</comment>
<sequence length="209" mass="21369">MTTPADPAPEQRFAGPAAPPPPPPAASAPMTPPMVPAHQAPAYQAPAFQAPGSPSPAPGYIAPGYPAPGYPAPGYPPVTPPRGLLPWVLGFLIFIPFPFLGGLASGIAMAVSGGASRRAGGPARENARSALNWGLTYLMISTLLLVLHVVVLFSLSGSSGATGFFPIGIPITIYFAISIVHVVLVIMGTVRVSSGAAMRVPFAIPFLRA</sequence>
<dbReference type="InterPro" id="IPR019109">
    <property type="entry name" value="MamF_MmsF"/>
</dbReference>
<dbReference type="AlphaFoldDB" id="A0A0F0LA61"/>
<feature type="transmembrane region" description="Helical" evidence="6">
    <location>
        <begin position="131"/>
        <end position="155"/>
    </location>
</feature>
<evidence type="ECO:0000256" key="4">
    <source>
        <dbReference type="ARBA" id="ARBA00023136"/>
    </source>
</evidence>
<feature type="region of interest" description="Disordered" evidence="5">
    <location>
        <begin position="1"/>
        <end position="51"/>
    </location>
</feature>
<keyword evidence="2 6" id="KW-0812">Transmembrane</keyword>
<keyword evidence="3 6" id="KW-1133">Transmembrane helix</keyword>
<feature type="transmembrane region" description="Helical" evidence="6">
    <location>
        <begin position="167"/>
        <end position="190"/>
    </location>
</feature>
<dbReference type="EMBL" id="JYIW01000026">
    <property type="protein sequence ID" value="KJL28456.1"/>
    <property type="molecule type" value="Genomic_DNA"/>
</dbReference>
<accession>A0A0F0LA61</accession>
<dbReference type="Pfam" id="PF09685">
    <property type="entry name" value="MamF_MmsF"/>
    <property type="match status" value="1"/>
</dbReference>
<organism evidence="7 8">
    <name type="scientific">Microbacterium oxydans</name>
    <dbReference type="NCBI Taxonomy" id="82380"/>
    <lineage>
        <taxon>Bacteria</taxon>
        <taxon>Bacillati</taxon>
        <taxon>Actinomycetota</taxon>
        <taxon>Actinomycetes</taxon>
        <taxon>Micrococcales</taxon>
        <taxon>Microbacteriaceae</taxon>
        <taxon>Microbacterium</taxon>
    </lineage>
</organism>
<evidence type="ECO:0000313" key="7">
    <source>
        <dbReference type="EMBL" id="KJL28456.1"/>
    </source>
</evidence>
<evidence type="ECO:0000256" key="5">
    <source>
        <dbReference type="SAM" id="MobiDB-lite"/>
    </source>
</evidence>
<keyword evidence="4 6" id="KW-0472">Membrane</keyword>
<evidence type="ECO:0000256" key="2">
    <source>
        <dbReference type="ARBA" id="ARBA00022692"/>
    </source>
</evidence>
<protein>
    <recommendedName>
        <fullName evidence="9">DUF4870 domain-containing protein</fullName>
    </recommendedName>
</protein>